<dbReference type="PANTHER" id="PTHR34978">
    <property type="entry name" value="POSSIBLE SENSOR-TRANSDUCER PROTEIN BLAR"/>
    <property type="match status" value="1"/>
</dbReference>
<keyword evidence="1" id="KW-1133">Transmembrane helix</keyword>
<name>A0ABU3TGX5_9BACT</name>
<keyword evidence="1" id="KW-0812">Transmembrane</keyword>
<dbReference type="PANTHER" id="PTHR34978:SF3">
    <property type="entry name" value="SLR0241 PROTEIN"/>
    <property type="match status" value="1"/>
</dbReference>
<feature type="transmembrane region" description="Helical" evidence="1">
    <location>
        <begin position="38"/>
        <end position="58"/>
    </location>
</feature>
<reference evidence="3 4" key="1">
    <citation type="submission" date="2023-10" db="EMBL/GenBank/DDBJ databases">
        <title>Hymenobacter endophyticus sp. nov., an isolate from the leaf tissues of wheat.</title>
        <authorList>
            <person name="Dai Y."/>
        </authorList>
    </citation>
    <scope>NUCLEOTIDE SEQUENCE [LARGE SCALE GENOMIC DNA]</scope>
    <source>
        <strain evidence="3 4">ZK17L-C2</strain>
    </source>
</reference>
<evidence type="ECO:0000259" key="2">
    <source>
        <dbReference type="Pfam" id="PF05569"/>
    </source>
</evidence>
<dbReference type="InterPro" id="IPR052173">
    <property type="entry name" value="Beta-lactam_resp_regulator"/>
</dbReference>
<dbReference type="Pfam" id="PF05569">
    <property type="entry name" value="Peptidase_M56"/>
    <property type="match status" value="1"/>
</dbReference>
<evidence type="ECO:0000313" key="4">
    <source>
        <dbReference type="Proteomes" id="UP001250698"/>
    </source>
</evidence>
<dbReference type="Proteomes" id="UP001250698">
    <property type="component" value="Unassembled WGS sequence"/>
</dbReference>
<feature type="transmembrane region" description="Helical" evidence="1">
    <location>
        <begin position="6"/>
        <end position="26"/>
    </location>
</feature>
<protein>
    <submittedName>
        <fullName evidence="3">M56 family metallopeptidase</fullName>
    </submittedName>
</protein>
<feature type="transmembrane region" description="Helical" evidence="1">
    <location>
        <begin position="93"/>
        <end position="112"/>
    </location>
</feature>
<evidence type="ECO:0000313" key="3">
    <source>
        <dbReference type="EMBL" id="MDU0370636.1"/>
    </source>
</evidence>
<gene>
    <name evidence="3" type="ORF">ROI90_09555</name>
</gene>
<dbReference type="RefSeq" id="WP_315998117.1">
    <property type="nucleotide sequence ID" value="NZ_JAWDJT010000005.1"/>
</dbReference>
<accession>A0ABU3TGX5</accession>
<comment type="caution">
    <text evidence="3">The sequence shown here is derived from an EMBL/GenBank/DDBJ whole genome shotgun (WGS) entry which is preliminary data.</text>
</comment>
<feature type="transmembrane region" description="Helical" evidence="1">
    <location>
        <begin position="231"/>
        <end position="249"/>
    </location>
</feature>
<organism evidence="3 4">
    <name type="scientific">Hymenobacter endophyticus</name>
    <dbReference type="NCBI Taxonomy" id="3076335"/>
    <lineage>
        <taxon>Bacteria</taxon>
        <taxon>Pseudomonadati</taxon>
        <taxon>Bacteroidota</taxon>
        <taxon>Cytophagia</taxon>
        <taxon>Cytophagales</taxon>
        <taxon>Hymenobacteraceae</taxon>
        <taxon>Hymenobacter</taxon>
    </lineage>
</organism>
<keyword evidence="1" id="KW-0472">Membrane</keyword>
<keyword evidence="4" id="KW-1185">Reference proteome</keyword>
<sequence>MIPPLLLYLLKTQVALLLLLGVYYGLLRRLTFHQLNRAYLLAALGLAALYPVLDLSSLRPAVAPSVPLAVVLPTWPAAPGALPVVATGPTSETWLLMAYGLGVAVLLVLLLVQGASLWRLHRASRPAQLAGLQFRAVAGEVSPFSFGRAIYLNPAHHAPAELPTILLHERVHVRQAHTLDVLLGHLHRMLAWASPAAWLWLRAAQENLEFIADAAVLHESQLAPKQYQYSLVRLSTLAAGPALVTPFSFITLKNRIRMMNSLPSGRRQLLRYAAGFTLLTGLAVGCATPKQAELPKPVSSVEQQAQTMADQAFYFVDGLPSTQAAARQLDPAALKSMHVLKGRKFMPGFNEAAFRQDFGEMGDKGVILLVTKEGENSDALRAFHTKYNITFQGQSPQDKTITEALVAGKKVSAAELQGRLLVVDGVEMPLDNFSVPAGSMKSVYVLDAEQAVKKYGEKGRQGAVLITTK</sequence>
<dbReference type="EMBL" id="JAWDJT010000005">
    <property type="protein sequence ID" value="MDU0370636.1"/>
    <property type="molecule type" value="Genomic_DNA"/>
</dbReference>
<feature type="domain" description="Peptidase M56" evidence="2">
    <location>
        <begin position="156"/>
        <end position="258"/>
    </location>
</feature>
<proteinExistence type="predicted"/>
<evidence type="ECO:0000256" key="1">
    <source>
        <dbReference type="SAM" id="Phobius"/>
    </source>
</evidence>
<dbReference type="InterPro" id="IPR008756">
    <property type="entry name" value="Peptidase_M56"/>
</dbReference>